<dbReference type="GO" id="GO:0009378">
    <property type="term" value="F:four-way junction helicase activity"/>
    <property type="evidence" value="ECO:0007669"/>
    <property type="project" value="TreeGrafter"/>
</dbReference>
<dbReference type="Pfam" id="PF00270">
    <property type="entry name" value="DEAD"/>
    <property type="match status" value="1"/>
</dbReference>
<dbReference type="EC" id="5.6.2.4" evidence="7"/>
<dbReference type="EnsemblMetazoa" id="G13813.1">
    <property type="protein sequence ID" value="G13813.1:cds"/>
    <property type="gene ID" value="G13813"/>
</dbReference>
<dbReference type="AlphaFoldDB" id="A0A8W8IGK4"/>
<dbReference type="GO" id="GO:0043138">
    <property type="term" value="F:3'-5' DNA helicase activity"/>
    <property type="evidence" value="ECO:0007669"/>
    <property type="project" value="UniProtKB-EC"/>
</dbReference>
<reference evidence="11" key="1">
    <citation type="submission" date="2022-08" db="UniProtKB">
        <authorList>
            <consortium name="EnsemblMetazoa"/>
        </authorList>
    </citation>
    <scope>IDENTIFICATION</scope>
    <source>
        <strain evidence="11">05x7-T-G4-1.051#20</strain>
    </source>
</reference>
<dbReference type="InterPro" id="IPR032284">
    <property type="entry name" value="RecQ_Zn-bd"/>
</dbReference>
<dbReference type="PROSITE" id="PS51194">
    <property type="entry name" value="HELICASE_CTER"/>
    <property type="match status" value="1"/>
</dbReference>
<evidence type="ECO:0000256" key="8">
    <source>
        <dbReference type="ARBA" id="ARBA00044566"/>
    </source>
</evidence>
<evidence type="ECO:0000256" key="6">
    <source>
        <dbReference type="ARBA" id="ARBA00034617"/>
    </source>
</evidence>
<proteinExistence type="inferred from homology"/>
<dbReference type="InterPro" id="IPR001650">
    <property type="entry name" value="Helicase_C-like"/>
</dbReference>
<organism evidence="11 12">
    <name type="scientific">Magallana gigas</name>
    <name type="common">Pacific oyster</name>
    <name type="synonym">Crassostrea gigas</name>
    <dbReference type="NCBI Taxonomy" id="29159"/>
    <lineage>
        <taxon>Eukaryota</taxon>
        <taxon>Metazoa</taxon>
        <taxon>Spiralia</taxon>
        <taxon>Lophotrochozoa</taxon>
        <taxon>Mollusca</taxon>
        <taxon>Bivalvia</taxon>
        <taxon>Autobranchia</taxon>
        <taxon>Pteriomorphia</taxon>
        <taxon>Ostreida</taxon>
        <taxon>Ostreoidea</taxon>
        <taxon>Ostreidae</taxon>
        <taxon>Magallana</taxon>
    </lineage>
</organism>
<evidence type="ECO:0000256" key="4">
    <source>
        <dbReference type="ARBA" id="ARBA00023125"/>
    </source>
</evidence>
<dbReference type="Gene3D" id="1.10.10.10">
    <property type="entry name" value="Winged helix-like DNA-binding domain superfamily/Winged helix DNA-binding domain"/>
    <property type="match status" value="1"/>
</dbReference>
<dbReference type="SMART" id="SM00490">
    <property type="entry name" value="HELICc"/>
    <property type="match status" value="1"/>
</dbReference>
<dbReference type="Gene3D" id="3.40.50.300">
    <property type="entry name" value="P-loop containing nucleotide triphosphate hydrolases"/>
    <property type="match status" value="2"/>
</dbReference>
<dbReference type="InterPro" id="IPR036388">
    <property type="entry name" value="WH-like_DNA-bd_sf"/>
</dbReference>
<dbReference type="GO" id="GO:0005737">
    <property type="term" value="C:cytoplasm"/>
    <property type="evidence" value="ECO:0007669"/>
    <property type="project" value="TreeGrafter"/>
</dbReference>
<accession>A0A8W8IGK4</accession>
<dbReference type="GO" id="GO:0000724">
    <property type="term" value="P:double-strand break repair via homologous recombination"/>
    <property type="evidence" value="ECO:0007669"/>
    <property type="project" value="TreeGrafter"/>
</dbReference>
<evidence type="ECO:0000256" key="3">
    <source>
        <dbReference type="ARBA" id="ARBA00022840"/>
    </source>
</evidence>
<evidence type="ECO:0000259" key="10">
    <source>
        <dbReference type="PROSITE" id="PS51194"/>
    </source>
</evidence>
<evidence type="ECO:0000256" key="1">
    <source>
        <dbReference type="ARBA" id="ARBA00005446"/>
    </source>
</evidence>
<keyword evidence="12" id="KW-1185">Reference proteome</keyword>
<dbReference type="PANTHER" id="PTHR13710:SF105">
    <property type="entry name" value="ATP-DEPENDENT DNA HELICASE Q1"/>
    <property type="match status" value="1"/>
</dbReference>
<dbReference type="GO" id="GO:0005694">
    <property type="term" value="C:chromosome"/>
    <property type="evidence" value="ECO:0007669"/>
    <property type="project" value="TreeGrafter"/>
</dbReference>
<dbReference type="SMART" id="SM00487">
    <property type="entry name" value="DEXDc"/>
    <property type="match status" value="1"/>
</dbReference>
<dbReference type="InterPro" id="IPR014001">
    <property type="entry name" value="Helicase_ATP-bd"/>
</dbReference>
<dbReference type="GO" id="GO:0005524">
    <property type="term" value="F:ATP binding"/>
    <property type="evidence" value="ECO:0007669"/>
    <property type="project" value="UniProtKB-KW"/>
</dbReference>
<evidence type="ECO:0000313" key="12">
    <source>
        <dbReference type="Proteomes" id="UP000005408"/>
    </source>
</evidence>
<keyword evidence="2" id="KW-0547">Nucleotide-binding</keyword>
<keyword evidence="3" id="KW-0067">ATP-binding</keyword>
<dbReference type="SUPFAM" id="SSF52540">
    <property type="entry name" value="P-loop containing nucleoside triphosphate hydrolases"/>
    <property type="match status" value="1"/>
</dbReference>
<protein>
    <recommendedName>
        <fullName evidence="7">DNA 3'-5' helicase</fullName>
        <ecNumber evidence="7">5.6.2.4</ecNumber>
    </recommendedName>
    <alternativeName>
        <fullName evidence="8">DNA 3'-5' helicase Q1</fullName>
    </alternativeName>
</protein>
<evidence type="ECO:0000256" key="7">
    <source>
        <dbReference type="ARBA" id="ARBA00034808"/>
    </source>
</evidence>
<dbReference type="PANTHER" id="PTHR13710">
    <property type="entry name" value="DNA HELICASE RECQ FAMILY MEMBER"/>
    <property type="match status" value="1"/>
</dbReference>
<dbReference type="Pfam" id="PF16124">
    <property type="entry name" value="RecQ_Zn_bind"/>
    <property type="match status" value="1"/>
</dbReference>
<sequence length="460" mass="51861">MFNKQFDEEYFFLKPKQIDCLKAIQEKDTVAILPTGYGKSLIFELLPHFSKCVCDNKSIVIIIAPLNAIIEQELSKLGSYVCQVLKTEPVKFTGITHFIGHPEDILFHAESLGRIGKTVGKVFVVVDESHCILDWGEDFRPDFRLICELRPHLPKGMKMLAITATASKHSQKEIASLLGMKDYNELNTTPVLNDNVKLAVQERIPSTVVYCKLQWCGCAIELAKRLLGPVYRSSCANARVVQYHAKQPHDLNTSIVNTLSKSDSPIRLVFATIALGMGCDLRHIKRIIHAGPPSSLEVYTQEVGRAGRDGSKAEAILCYNGTDLAQRHVDRSVKEYCKERKSCRRAFISSYFDSTVSVPDQDCCDVCDTSNSCSQVLKSRDDLKIPTLTKRQQLFDILNAYRLSDMSGDYQNHLNEHVIHIITDTFEYVETVEQISKYFKQPENIAQSVHAIKSHVLSML</sequence>
<dbReference type="Proteomes" id="UP000005408">
    <property type="component" value="Unassembled WGS sequence"/>
</dbReference>
<evidence type="ECO:0000256" key="5">
    <source>
        <dbReference type="ARBA" id="ARBA00023235"/>
    </source>
</evidence>
<evidence type="ECO:0000259" key="9">
    <source>
        <dbReference type="PROSITE" id="PS51192"/>
    </source>
</evidence>
<evidence type="ECO:0000256" key="2">
    <source>
        <dbReference type="ARBA" id="ARBA00022741"/>
    </source>
</evidence>
<feature type="domain" description="Helicase C-terminal" evidence="10">
    <location>
        <begin position="191"/>
        <end position="351"/>
    </location>
</feature>
<dbReference type="PROSITE" id="PS51192">
    <property type="entry name" value="HELICASE_ATP_BIND_1"/>
    <property type="match status" value="1"/>
</dbReference>
<dbReference type="GO" id="GO:0003677">
    <property type="term" value="F:DNA binding"/>
    <property type="evidence" value="ECO:0007669"/>
    <property type="project" value="UniProtKB-KW"/>
</dbReference>
<comment type="catalytic activity">
    <reaction evidence="6">
        <text>Couples ATP hydrolysis with the unwinding of duplex DNA by translocating in the 3'-5' direction.</text>
        <dbReference type="EC" id="5.6.2.4"/>
    </reaction>
</comment>
<keyword evidence="4" id="KW-0238">DNA-binding</keyword>
<comment type="similarity">
    <text evidence="1">Belongs to the helicase family. RecQ subfamily.</text>
</comment>
<dbReference type="InterPro" id="IPR027417">
    <property type="entry name" value="P-loop_NTPase"/>
</dbReference>
<feature type="domain" description="Helicase ATP-binding" evidence="9">
    <location>
        <begin position="20"/>
        <end position="184"/>
    </location>
</feature>
<dbReference type="InterPro" id="IPR011545">
    <property type="entry name" value="DEAD/DEAH_box_helicase_dom"/>
</dbReference>
<name>A0A8W8IGK4_MAGGI</name>
<evidence type="ECO:0000313" key="11">
    <source>
        <dbReference type="EnsemblMetazoa" id="G13813.1:cds"/>
    </source>
</evidence>
<keyword evidence="5" id="KW-0413">Isomerase</keyword>
<dbReference type="Pfam" id="PF00271">
    <property type="entry name" value="Helicase_C"/>
    <property type="match status" value="1"/>
</dbReference>